<evidence type="ECO:0000256" key="4">
    <source>
        <dbReference type="ARBA" id="ARBA00023136"/>
    </source>
</evidence>
<evidence type="ECO:0000313" key="7">
    <source>
        <dbReference type="EMBL" id="GJE05875.1"/>
    </source>
</evidence>
<feature type="domain" description="O-antigen ligase-related" evidence="6">
    <location>
        <begin position="221"/>
        <end position="365"/>
    </location>
</feature>
<dbReference type="InterPro" id="IPR051533">
    <property type="entry name" value="WaaL-like"/>
</dbReference>
<dbReference type="PANTHER" id="PTHR37422">
    <property type="entry name" value="TEICHURONIC ACID BIOSYNTHESIS PROTEIN TUAE"/>
    <property type="match status" value="1"/>
</dbReference>
<organism evidence="7 8">
    <name type="scientific">Methylobacterium jeotgali</name>
    <dbReference type="NCBI Taxonomy" id="381630"/>
    <lineage>
        <taxon>Bacteria</taxon>
        <taxon>Pseudomonadati</taxon>
        <taxon>Pseudomonadota</taxon>
        <taxon>Alphaproteobacteria</taxon>
        <taxon>Hyphomicrobiales</taxon>
        <taxon>Methylobacteriaceae</taxon>
        <taxon>Methylobacterium</taxon>
    </lineage>
</organism>
<feature type="transmembrane region" description="Helical" evidence="5">
    <location>
        <begin position="194"/>
        <end position="210"/>
    </location>
</feature>
<comment type="caution">
    <text evidence="7">The sequence shown here is derived from an EMBL/GenBank/DDBJ whole genome shotgun (WGS) entry which is preliminary data.</text>
</comment>
<dbReference type="EMBL" id="BPQR01000019">
    <property type="protein sequence ID" value="GJE05875.1"/>
    <property type="molecule type" value="Genomic_DNA"/>
</dbReference>
<evidence type="ECO:0000256" key="1">
    <source>
        <dbReference type="ARBA" id="ARBA00004141"/>
    </source>
</evidence>
<comment type="subcellular location">
    <subcellularLocation>
        <location evidence="1">Membrane</location>
        <topology evidence="1">Multi-pass membrane protein</topology>
    </subcellularLocation>
</comment>
<evidence type="ECO:0000256" key="2">
    <source>
        <dbReference type="ARBA" id="ARBA00022692"/>
    </source>
</evidence>
<reference evidence="7" key="2">
    <citation type="submission" date="2021-08" db="EMBL/GenBank/DDBJ databases">
        <authorList>
            <person name="Tani A."/>
            <person name="Ola A."/>
            <person name="Ogura Y."/>
            <person name="Katsura K."/>
            <person name="Hayashi T."/>
        </authorList>
    </citation>
    <scope>NUCLEOTIDE SEQUENCE</scope>
    <source>
        <strain evidence="7">LMG 23639</strain>
    </source>
</reference>
<keyword evidence="4 5" id="KW-0472">Membrane</keyword>
<dbReference type="RefSeq" id="WP_238274539.1">
    <property type="nucleotide sequence ID" value="NZ_BPQR01000019.1"/>
</dbReference>
<gene>
    <name evidence="7" type="ORF">AOPFMNJM_1181</name>
</gene>
<keyword evidence="3 5" id="KW-1133">Transmembrane helix</keyword>
<keyword evidence="2 5" id="KW-0812">Transmembrane</keyword>
<dbReference type="Proteomes" id="UP001055102">
    <property type="component" value="Unassembled WGS sequence"/>
</dbReference>
<evidence type="ECO:0000256" key="5">
    <source>
        <dbReference type="SAM" id="Phobius"/>
    </source>
</evidence>
<evidence type="ECO:0000313" key="8">
    <source>
        <dbReference type="Proteomes" id="UP001055102"/>
    </source>
</evidence>
<protein>
    <recommendedName>
        <fullName evidence="6">O-antigen ligase-related domain-containing protein</fullName>
    </recommendedName>
</protein>
<keyword evidence="8" id="KW-1185">Reference proteome</keyword>
<feature type="transmembrane region" description="Helical" evidence="5">
    <location>
        <begin position="260"/>
        <end position="283"/>
    </location>
</feature>
<proteinExistence type="predicted"/>
<dbReference type="InterPro" id="IPR007016">
    <property type="entry name" value="O-antigen_ligase-rel_domated"/>
</dbReference>
<sequence length="439" mass="46293">MSSAADHALRAGTGRDAAARDLPDGLRMGLAGACLLAFLNHTPLTDLSNPAHLDAWEGGNLKTQVLFLGLFAAMAWALWRLGIERLRPLLSLPLLACAAWLGATLLTSADPLLSIRRAVLLGIVAVLAAGVLVLMRSVRQFALTLAGVSAVLIGGSFLAVALVPGLSVHNSFDLLNEPAHTGLWRGLFAHKNEAGGVMAMLVLVGLFVVASGERAIGWAIVAGAAVFLAGTTSKTAIALVPIVLVSTGLCRLLPGRLLRAGLLLGPVLALSVITLGSVFVPAVEENVGKVLPDTSFTGRTEIWEFAAEKISERPVTGWGYGAFWRTERTMYGGAEALTWVQTADHGHNGFIDTALVIGLPGLALTLIAFAWMPLRDLQRAAPTGAIDPATMLFLRLWMYGLTSASFESTLYSPNAPPWCLFILAVFGLRMRAALKPVAG</sequence>
<feature type="transmembrane region" description="Helical" evidence="5">
    <location>
        <begin position="25"/>
        <end position="44"/>
    </location>
</feature>
<feature type="transmembrane region" description="Helical" evidence="5">
    <location>
        <begin position="354"/>
        <end position="372"/>
    </location>
</feature>
<evidence type="ECO:0000259" key="6">
    <source>
        <dbReference type="Pfam" id="PF04932"/>
    </source>
</evidence>
<feature type="transmembrane region" description="Helical" evidence="5">
    <location>
        <begin position="141"/>
        <end position="163"/>
    </location>
</feature>
<evidence type="ECO:0000256" key="3">
    <source>
        <dbReference type="ARBA" id="ARBA00022989"/>
    </source>
</evidence>
<feature type="transmembrane region" description="Helical" evidence="5">
    <location>
        <begin position="236"/>
        <end position="253"/>
    </location>
</feature>
<feature type="transmembrane region" description="Helical" evidence="5">
    <location>
        <begin position="115"/>
        <end position="134"/>
    </location>
</feature>
<accession>A0ABQ4STR4</accession>
<dbReference type="PANTHER" id="PTHR37422:SF21">
    <property type="entry name" value="EXOQ-LIKE PROTEIN"/>
    <property type="match status" value="1"/>
</dbReference>
<feature type="transmembrane region" description="Helical" evidence="5">
    <location>
        <begin position="215"/>
        <end position="230"/>
    </location>
</feature>
<feature type="transmembrane region" description="Helical" evidence="5">
    <location>
        <begin position="64"/>
        <end position="82"/>
    </location>
</feature>
<name>A0ABQ4STR4_9HYPH</name>
<feature type="transmembrane region" description="Helical" evidence="5">
    <location>
        <begin position="89"/>
        <end position="109"/>
    </location>
</feature>
<reference evidence="7" key="1">
    <citation type="journal article" date="2021" name="Front. Microbiol.">
        <title>Comprehensive Comparative Genomics and Phenotyping of Methylobacterium Species.</title>
        <authorList>
            <person name="Alessa O."/>
            <person name="Ogura Y."/>
            <person name="Fujitani Y."/>
            <person name="Takami H."/>
            <person name="Hayashi T."/>
            <person name="Sahin N."/>
            <person name="Tani A."/>
        </authorList>
    </citation>
    <scope>NUCLEOTIDE SEQUENCE</scope>
    <source>
        <strain evidence="7">LMG 23639</strain>
    </source>
</reference>
<dbReference type="Pfam" id="PF04932">
    <property type="entry name" value="Wzy_C"/>
    <property type="match status" value="1"/>
</dbReference>